<evidence type="ECO:0000256" key="2">
    <source>
        <dbReference type="SAM" id="MobiDB-lite"/>
    </source>
</evidence>
<dbReference type="EMBL" id="QGKV02000299">
    <property type="protein sequence ID" value="KAF3590342.1"/>
    <property type="molecule type" value="Genomic_DNA"/>
</dbReference>
<organism evidence="5 6">
    <name type="scientific">Brassica cretica</name>
    <name type="common">Mustard</name>
    <dbReference type="NCBI Taxonomy" id="69181"/>
    <lineage>
        <taxon>Eukaryota</taxon>
        <taxon>Viridiplantae</taxon>
        <taxon>Streptophyta</taxon>
        <taxon>Embryophyta</taxon>
        <taxon>Tracheophyta</taxon>
        <taxon>Spermatophyta</taxon>
        <taxon>Magnoliopsida</taxon>
        <taxon>eudicotyledons</taxon>
        <taxon>Gunneridae</taxon>
        <taxon>Pentapetalae</taxon>
        <taxon>rosids</taxon>
        <taxon>malvids</taxon>
        <taxon>Brassicales</taxon>
        <taxon>Brassicaceae</taxon>
        <taxon>Brassiceae</taxon>
        <taxon>Brassica</taxon>
    </lineage>
</organism>
<name>A0ABQ7DZ84_BRACR</name>
<keyword evidence="1" id="KW-0175">Coiled coil</keyword>
<dbReference type="PANTHER" id="PTHR31149:SF10">
    <property type="entry name" value="OS05G0100900 PROTEIN"/>
    <property type="match status" value="1"/>
</dbReference>
<proteinExistence type="predicted"/>
<sequence length="740" mass="82273">MRMENGHEEGLTDKFSKVGIEDSSSSPENNLKNDNLLQVIKAVEAAETTIKQQVEENSRLKAELERGILELAKYKSDESLPQTSNPGDHSNATTVSRLVHQPVDWEQNVIKASDADSQGMMVVHPHLNANGEVATVSNRFERPSKEDMVNGVDRGDIGGAGPSQFYSSSPVRTQLEGGHDTLINSSTHRLMPVGEVNDSGNAGKQDLIHKVQEQEQEILQLRRYLTDCSVKEAQIRNEKYVLEKRIAYMRLAFDQQQEDLVDAASKALSYRQEIIEENIRLTYAFQATQQERSTFVSYLLPLLSEYSLQPQVSDAQSIVSNVKVLFKHLQEKLLLTESKLKESEYQLAPWQSDVNHSNDSHLAPSRAAGVALTHSTKDSLYSHDQAATDWGSKRWHQDEPSSSTMGSYRLDGPNKFSTPVNGQSAAFEMPRQAGTSEEEPSGWKQVDEAPTKHVKFREPPSKIVMDDAEGQSDTKNQPYVPASDAPSSSNSPILSPVREEPSSSPSEGGDDDIDGPLPAIEDLQISGEPYPGHELQACGYSVNGTTSCNFEWVCHLEDGSVNYIDGAKQPNYLVTADDVDLYLAIEVLPLDDRNRKGELVKVFVNENRKITCHPEMQSHIEKNLHCGHASYKVSVSTGFLDIWEEATLSIKREGYSIKCNNNDIIAAEKFSSSNAVTVPFGQPEEFVIVASDGSEYSLRADHGSTDLSCSRDTIVLTLRLFNMRSLQRKKGKRRGFLFHK</sequence>
<evidence type="ECO:0008006" key="7">
    <source>
        <dbReference type="Google" id="ProtNLM"/>
    </source>
</evidence>
<dbReference type="Pfam" id="PF23080">
    <property type="entry name" value="DUF7046"/>
    <property type="match status" value="2"/>
</dbReference>
<comment type="caution">
    <text evidence="5">The sequence shown here is derived from an EMBL/GenBank/DDBJ whole genome shotgun (WGS) entry which is preliminary data.</text>
</comment>
<dbReference type="InterPro" id="IPR056284">
    <property type="entry name" value="AIR9-like_A9"/>
</dbReference>
<feature type="region of interest" description="Disordered" evidence="2">
    <location>
        <begin position="1"/>
        <end position="31"/>
    </location>
</feature>
<reference evidence="5 6" key="1">
    <citation type="journal article" date="2020" name="BMC Genomics">
        <title>Intraspecific diversification of the crop wild relative Brassica cretica Lam. using demographic model selection.</title>
        <authorList>
            <person name="Kioukis A."/>
            <person name="Michalopoulou V.A."/>
            <person name="Briers L."/>
            <person name="Pirintsos S."/>
            <person name="Studholme D.J."/>
            <person name="Pavlidis P."/>
            <person name="Sarris P.F."/>
        </authorList>
    </citation>
    <scope>NUCLEOTIDE SEQUENCE [LARGE SCALE GENOMIC DNA]</scope>
    <source>
        <strain evidence="6">cv. PFS-1207/04</strain>
    </source>
</reference>
<dbReference type="Proteomes" id="UP000266723">
    <property type="component" value="Unassembled WGS sequence"/>
</dbReference>
<evidence type="ECO:0000313" key="5">
    <source>
        <dbReference type="EMBL" id="KAF3590342.1"/>
    </source>
</evidence>
<feature type="coiled-coil region" evidence="1">
    <location>
        <begin position="43"/>
        <end position="70"/>
    </location>
</feature>
<evidence type="ECO:0000256" key="1">
    <source>
        <dbReference type="SAM" id="Coils"/>
    </source>
</evidence>
<evidence type="ECO:0000313" key="6">
    <source>
        <dbReference type="Proteomes" id="UP000266723"/>
    </source>
</evidence>
<gene>
    <name evidence="5" type="ORF">DY000_02026215</name>
</gene>
<feature type="compositionally biased region" description="Polar residues" evidence="2">
    <location>
        <begin position="22"/>
        <end position="31"/>
    </location>
</feature>
<feature type="domain" description="DUF7046" evidence="3">
    <location>
        <begin position="637"/>
        <end position="733"/>
    </location>
</feature>
<dbReference type="InterPro" id="IPR055474">
    <property type="entry name" value="DUF7046"/>
</dbReference>
<evidence type="ECO:0000259" key="3">
    <source>
        <dbReference type="Pfam" id="PF23080"/>
    </source>
</evidence>
<dbReference type="Pfam" id="PF23197">
    <property type="entry name" value="IG_AIR9"/>
    <property type="match status" value="1"/>
</dbReference>
<dbReference type="PANTHER" id="PTHR31149">
    <property type="entry name" value="EXPRESSED PROTEIN"/>
    <property type="match status" value="1"/>
</dbReference>
<feature type="region of interest" description="Disordered" evidence="2">
    <location>
        <begin position="388"/>
        <end position="518"/>
    </location>
</feature>
<feature type="domain" description="DUF7046" evidence="3">
    <location>
        <begin position="611"/>
        <end position="636"/>
    </location>
</feature>
<feature type="compositionally biased region" description="Polar residues" evidence="2">
    <location>
        <begin position="415"/>
        <end position="424"/>
    </location>
</feature>
<feature type="compositionally biased region" description="Basic and acidic residues" evidence="2">
    <location>
        <begin position="1"/>
        <end position="20"/>
    </location>
</feature>
<protein>
    <recommendedName>
        <fullName evidence="7">GOLD domain-containing protein</fullName>
    </recommendedName>
</protein>
<feature type="compositionally biased region" description="Low complexity" evidence="2">
    <location>
        <begin position="481"/>
        <end position="507"/>
    </location>
</feature>
<dbReference type="Gene3D" id="2.60.40.2700">
    <property type="match status" value="1"/>
</dbReference>
<evidence type="ECO:0000259" key="4">
    <source>
        <dbReference type="Pfam" id="PF23197"/>
    </source>
</evidence>
<keyword evidence="6" id="KW-1185">Reference proteome</keyword>
<accession>A0ABQ7DZ84</accession>
<feature type="compositionally biased region" description="Basic and acidic residues" evidence="2">
    <location>
        <begin position="445"/>
        <end position="460"/>
    </location>
</feature>
<feature type="domain" description="AIR9-like A9" evidence="4">
    <location>
        <begin position="520"/>
        <end position="602"/>
    </location>
</feature>